<dbReference type="Proteomes" id="UP000467132">
    <property type="component" value="Unassembled WGS sequence"/>
</dbReference>
<evidence type="ECO:0000256" key="7">
    <source>
        <dbReference type="ARBA" id="ARBA00022741"/>
    </source>
</evidence>
<keyword evidence="6 15" id="KW-0808">Transferase</keyword>
<dbReference type="NCBIfam" id="TIGR00549">
    <property type="entry name" value="mevalon_kin"/>
    <property type="match status" value="1"/>
</dbReference>
<feature type="domain" description="GHMP kinase N-terminal" evidence="13">
    <location>
        <begin position="75"/>
        <end position="153"/>
    </location>
</feature>
<dbReference type="UniPathway" id="UPA00057">
    <property type="reaction ID" value="UER00098"/>
</dbReference>
<evidence type="ECO:0000256" key="5">
    <source>
        <dbReference type="ARBA" id="ARBA00022516"/>
    </source>
</evidence>
<dbReference type="PANTHER" id="PTHR43290:SF2">
    <property type="entry name" value="MEVALONATE KINASE"/>
    <property type="match status" value="1"/>
</dbReference>
<keyword evidence="16" id="KW-1185">Reference proteome</keyword>
<evidence type="ECO:0000259" key="14">
    <source>
        <dbReference type="Pfam" id="PF08544"/>
    </source>
</evidence>
<organism evidence="15 16">
    <name type="scientific">Senegalia massiliensis</name>
    <dbReference type="NCBI Taxonomy" id="1720316"/>
    <lineage>
        <taxon>Bacteria</taxon>
        <taxon>Bacillati</taxon>
        <taxon>Bacillota</taxon>
        <taxon>Clostridia</taxon>
        <taxon>Eubacteriales</taxon>
        <taxon>Clostridiaceae</taxon>
        <taxon>Senegalia</taxon>
    </lineage>
</organism>
<evidence type="ECO:0000256" key="11">
    <source>
        <dbReference type="ARBA" id="ARBA00023098"/>
    </source>
</evidence>
<dbReference type="GO" id="GO:0005524">
    <property type="term" value="F:ATP binding"/>
    <property type="evidence" value="ECO:0007669"/>
    <property type="project" value="UniProtKB-KW"/>
</dbReference>
<dbReference type="EMBL" id="QXXA01000014">
    <property type="protein sequence ID" value="NBI07659.1"/>
    <property type="molecule type" value="Genomic_DNA"/>
</dbReference>
<dbReference type="InterPro" id="IPR013750">
    <property type="entry name" value="GHMP_kinase_C_dom"/>
</dbReference>
<keyword evidence="8 15" id="KW-0418">Kinase</keyword>
<evidence type="ECO:0000256" key="1">
    <source>
        <dbReference type="ARBA" id="ARBA00004496"/>
    </source>
</evidence>
<gene>
    <name evidence="15" type="primary">mvk</name>
    <name evidence="15" type="ORF">D3Z33_12425</name>
</gene>
<evidence type="ECO:0000256" key="2">
    <source>
        <dbReference type="ARBA" id="ARBA00006495"/>
    </source>
</evidence>
<keyword evidence="9" id="KW-0067">ATP-binding</keyword>
<name>A0A845R0X3_9CLOT</name>
<dbReference type="InterPro" id="IPR020568">
    <property type="entry name" value="Ribosomal_Su5_D2-typ_SF"/>
</dbReference>
<evidence type="ECO:0000256" key="8">
    <source>
        <dbReference type="ARBA" id="ARBA00022777"/>
    </source>
</evidence>
<dbReference type="InterPro" id="IPR006204">
    <property type="entry name" value="GHMP_kinase_N_dom"/>
</dbReference>
<dbReference type="AlphaFoldDB" id="A0A845R0X3"/>
<keyword evidence="11" id="KW-0443">Lipid metabolism</keyword>
<evidence type="ECO:0000256" key="10">
    <source>
        <dbReference type="ARBA" id="ARBA00022842"/>
    </source>
</evidence>
<sequence length="320" mass="35319">MNKLPAKLSTSNAHSKIILAGEHAVVYGKPAIAIPFPLKVSSTIERSRGNIIFESDIYTGFLDDMPLQLKGISNCIKQILNYLNKPISDLRIRIISSIPIGRGLGSSAAISISIVRSLFSFFGQKLTQKQLFSFVQVAENYAHGNSSGLDIMAELSEYPIWFEKRIGITYIKNQKPLYVVVADTGNSANTRVAVENVRKRYNDNPEKVQRILNKIEQITIDIKKALLKGNTDLVGRLLTYNHNELVNIGVSDKFLNKLVEKSLKAGALGAKLTGGGLGGCMIALAKDIEQAKIISNRLIKSGAYQSWYFSTNEDIVMEVK</sequence>
<accession>A0A845R0X3</accession>
<keyword evidence="7" id="KW-0547">Nucleotide-binding</keyword>
<reference evidence="15 16" key="1">
    <citation type="submission" date="2018-08" db="EMBL/GenBank/DDBJ databases">
        <title>Murine metabolic-syndrome-specific gut microbial biobank.</title>
        <authorList>
            <person name="Liu C."/>
        </authorList>
    </citation>
    <scope>NUCLEOTIDE SEQUENCE [LARGE SCALE GENOMIC DNA]</scope>
    <source>
        <strain evidence="15 16">583</strain>
    </source>
</reference>
<evidence type="ECO:0000256" key="4">
    <source>
        <dbReference type="ARBA" id="ARBA00022490"/>
    </source>
</evidence>
<evidence type="ECO:0000313" key="15">
    <source>
        <dbReference type="EMBL" id="NBI07659.1"/>
    </source>
</evidence>
<comment type="caution">
    <text evidence="15">The sequence shown here is derived from an EMBL/GenBank/DDBJ whole genome shotgun (WGS) entry which is preliminary data.</text>
</comment>
<comment type="pathway">
    <text evidence="12">Isoprenoid biosynthesis; isopentenyl diphosphate biosynthesis via mevalonate pathway; isopentenyl diphosphate from (R)-mevalonate: step 1/3.</text>
</comment>
<keyword evidence="10" id="KW-0460">Magnesium</keyword>
<proteinExistence type="inferred from homology"/>
<dbReference type="InterPro" id="IPR014721">
    <property type="entry name" value="Ribsml_uS5_D2-typ_fold_subgr"/>
</dbReference>
<protein>
    <recommendedName>
        <fullName evidence="3">mevalonate kinase</fullName>
        <ecNumber evidence="3">2.7.1.36</ecNumber>
    </recommendedName>
</protein>
<dbReference type="EC" id="2.7.1.36" evidence="3"/>
<dbReference type="GO" id="GO:0005829">
    <property type="term" value="C:cytosol"/>
    <property type="evidence" value="ECO:0007669"/>
    <property type="project" value="TreeGrafter"/>
</dbReference>
<evidence type="ECO:0000256" key="12">
    <source>
        <dbReference type="ARBA" id="ARBA00029438"/>
    </source>
</evidence>
<dbReference type="GO" id="GO:0004496">
    <property type="term" value="F:mevalonate kinase activity"/>
    <property type="evidence" value="ECO:0007669"/>
    <property type="project" value="UniProtKB-EC"/>
</dbReference>
<dbReference type="OrthoDB" id="9764892at2"/>
<comment type="subcellular location">
    <subcellularLocation>
        <location evidence="1">Cytoplasm</location>
    </subcellularLocation>
</comment>
<dbReference type="InterPro" id="IPR006203">
    <property type="entry name" value="GHMP_knse_ATP-bd_CS"/>
</dbReference>
<keyword evidence="5" id="KW-0444">Lipid biosynthesis</keyword>
<evidence type="ECO:0000256" key="9">
    <source>
        <dbReference type="ARBA" id="ARBA00022840"/>
    </source>
</evidence>
<dbReference type="Pfam" id="PF08544">
    <property type="entry name" value="GHMP_kinases_C"/>
    <property type="match status" value="1"/>
</dbReference>
<evidence type="ECO:0000259" key="13">
    <source>
        <dbReference type="Pfam" id="PF00288"/>
    </source>
</evidence>
<comment type="similarity">
    <text evidence="2">Belongs to the GHMP kinase family. Mevalonate kinase subfamily.</text>
</comment>
<dbReference type="Pfam" id="PF00288">
    <property type="entry name" value="GHMP_kinases_N"/>
    <property type="match status" value="1"/>
</dbReference>
<evidence type="ECO:0000256" key="6">
    <source>
        <dbReference type="ARBA" id="ARBA00022679"/>
    </source>
</evidence>
<keyword evidence="4" id="KW-0963">Cytoplasm</keyword>
<feature type="domain" description="GHMP kinase C-terminal" evidence="14">
    <location>
        <begin position="223"/>
        <end position="300"/>
    </location>
</feature>
<dbReference type="PANTHER" id="PTHR43290">
    <property type="entry name" value="MEVALONATE KINASE"/>
    <property type="match status" value="1"/>
</dbReference>
<dbReference type="Gene3D" id="3.30.230.10">
    <property type="match status" value="1"/>
</dbReference>
<dbReference type="InterPro" id="IPR036554">
    <property type="entry name" value="GHMP_kinase_C_sf"/>
</dbReference>
<evidence type="ECO:0000313" key="16">
    <source>
        <dbReference type="Proteomes" id="UP000467132"/>
    </source>
</evidence>
<dbReference type="PRINTS" id="PR00959">
    <property type="entry name" value="MEVGALKINASE"/>
</dbReference>
<dbReference type="SUPFAM" id="SSF54211">
    <property type="entry name" value="Ribosomal protein S5 domain 2-like"/>
    <property type="match status" value="1"/>
</dbReference>
<evidence type="ECO:0000256" key="3">
    <source>
        <dbReference type="ARBA" id="ARBA00012103"/>
    </source>
</evidence>
<dbReference type="InterPro" id="IPR006205">
    <property type="entry name" value="Mev_gal_kin"/>
</dbReference>
<dbReference type="PROSITE" id="PS00627">
    <property type="entry name" value="GHMP_KINASES_ATP"/>
    <property type="match status" value="1"/>
</dbReference>
<dbReference type="GO" id="GO:0019287">
    <property type="term" value="P:isopentenyl diphosphate biosynthetic process, mevalonate pathway"/>
    <property type="evidence" value="ECO:0007669"/>
    <property type="project" value="UniProtKB-UniPathway"/>
</dbReference>
<dbReference type="Gene3D" id="3.30.70.890">
    <property type="entry name" value="GHMP kinase, C-terminal domain"/>
    <property type="match status" value="1"/>
</dbReference>
<dbReference type="RefSeq" id="WP_160198131.1">
    <property type="nucleotide sequence ID" value="NZ_QXXA01000014.1"/>
</dbReference>
<dbReference type="SUPFAM" id="SSF55060">
    <property type="entry name" value="GHMP Kinase, C-terminal domain"/>
    <property type="match status" value="1"/>
</dbReference>